<dbReference type="EMBL" id="JABULY010000002">
    <property type="protein sequence ID" value="MBV6531501.1"/>
    <property type="molecule type" value="Genomic_DNA"/>
</dbReference>
<comment type="caution">
    <text evidence="2">The sequence shown here is derived from an EMBL/GenBank/DDBJ whole genome shotgun (WGS) entry which is preliminary data.</text>
</comment>
<evidence type="ECO:0000256" key="1">
    <source>
        <dbReference type="SAM" id="Phobius"/>
    </source>
</evidence>
<evidence type="ECO:0000313" key="2">
    <source>
        <dbReference type="EMBL" id="MBV6531501.1"/>
    </source>
</evidence>
<feature type="transmembrane region" description="Helical" evidence="1">
    <location>
        <begin position="220"/>
        <end position="238"/>
    </location>
</feature>
<name>A0ABS6S8D0_9PAST</name>
<keyword evidence="1" id="KW-0812">Transmembrane</keyword>
<dbReference type="GeneID" id="65548007"/>
<sequence length="243" mass="27879">MTDITPSLSDKTEKEKELDNLKIELLLSSIKLSQDLPDTSPLKLKAVKCEMTFGDENWIARKAIEWQRKGCLKKLNKLKKEAQKELEKFISILDQINGIYLSLGVSQIPFENMLPDTEFQLNPSVENTNWGIEFENCLNQFVQTIENTGETVNLAEQESFSLNRIKHILGATAGDIIGSDVEFNDYKDDDSELFVYQRNFNIVIRCDYKVSPIILLLERIKSLSLFLLIIIYLGGYIYKNILS</sequence>
<evidence type="ECO:0000313" key="3">
    <source>
        <dbReference type="Proteomes" id="UP001196379"/>
    </source>
</evidence>
<proteinExistence type="predicted"/>
<accession>A0ABS6S8D0</accession>
<protein>
    <submittedName>
        <fullName evidence="2">Uncharacterized protein</fullName>
    </submittedName>
</protein>
<dbReference type="Proteomes" id="UP001196379">
    <property type="component" value="Unassembled WGS sequence"/>
</dbReference>
<keyword evidence="1" id="KW-1133">Transmembrane helix</keyword>
<organism evidence="2 3">
    <name type="scientific">Ursidibacter maritimus</name>
    <dbReference type="NCBI Taxonomy" id="1331689"/>
    <lineage>
        <taxon>Bacteria</taxon>
        <taxon>Pseudomonadati</taxon>
        <taxon>Pseudomonadota</taxon>
        <taxon>Gammaproteobacteria</taxon>
        <taxon>Pasteurellales</taxon>
        <taxon>Pasteurellaceae</taxon>
        <taxon>Ursidibacter</taxon>
    </lineage>
</organism>
<keyword evidence="3" id="KW-1185">Reference proteome</keyword>
<reference evidence="2 3" key="1">
    <citation type="journal article" date="2021" name="Mol. Ecol.">
        <title>Polar bear-adapted Ursidibacter maritimus are remarkably conserved after generations in captivity.</title>
        <authorList>
            <person name="Espinosa-Gongora C."/>
            <person name="Hansen M.J."/>
            <person name="Bertelsen M.F."/>
            <person name="Bojesen A.M."/>
        </authorList>
    </citation>
    <scope>NUCLEOTIDE SEQUENCE [LARGE SCALE GENOMIC DNA]</scope>
    <source>
        <strain evidence="2 3">Pb43106</strain>
    </source>
</reference>
<gene>
    <name evidence="2" type="ORF">HT657_05015</name>
</gene>
<dbReference type="RefSeq" id="WP_157402244.1">
    <property type="nucleotide sequence ID" value="NZ_JABULY010000002.1"/>
</dbReference>
<keyword evidence="1" id="KW-0472">Membrane</keyword>